<dbReference type="Proteomes" id="UP000076552">
    <property type="component" value="Unassembled WGS sequence"/>
</dbReference>
<dbReference type="AlphaFoldDB" id="A0A166U0A6"/>
<dbReference type="Gene3D" id="3.20.20.100">
    <property type="entry name" value="NADP-dependent oxidoreductase domain"/>
    <property type="match status" value="1"/>
</dbReference>
<dbReference type="PANTHER" id="PTHR43364">
    <property type="entry name" value="NADH-SPECIFIC METHYLGLYOXAL REDUCTASE-RELATED"/>
    <property type="match status" value="1"/>
</dbReference>
<proteinExistence type="inferred from homology"/>
<dbReference type="EMBL" id="LFIV01000053">
    <property type="protein sequence ID" value="KZL72762.1"/>
    <property type="molecule type" value="Genomic_DNA"/>
</dbReference>
<dbReference type="PANTHER" id="PTHR43364:SF9">
    <property type="entry name" value="OXIDOREDUCTASE"/>
    <property type="match status" value="1"/>
</dbReference>
<dbReference type="CDD" id="cd19079">
    <property type="entry name" value="AKR_EcYajO-like"/>
    <property type="match status" value="1"/>
</dbReference>
<dbReference type="InterPro" id="IPR029058">
    <property type="entry name" value="AB_hydrolase_fold"/>
</dbReference>
<reference evidence="5 6" key="1">
    <citation type="submission" date="2015-06" db="EMBL/GenBank/DDBJ databases">
        <title>Survival trade-offs in plant roots during colonization by closely related pathogenic and mutualistic fungi.</title>
        <authorList>
            <person name="Hacquard S."/>
            <person name="Kracher B."/>
            <person name="Hiruma K."/>
            <person name="Weinman A."/>
            <person name="Muench P."/>
            <person name="Garrido Oter R."/>
            <person name="Ver Loren van Themaat E."/>
            <person name="Dallerey J.-F."/>
            <person name="Damm U."/>
            <person name="Henrissat B."/>
            <person name="Lespinet O."/>
            <person name="Thon M."/>
            <person name="Kemen E."/>
            <person name="McHardy A.C."/>
            <person name="Schulze-Lefert P."/>
            <person name="O'Connell R.J."/>
        </authorList>
    </citation>
    <scope>NUCLEOTIDE SEQUENCE [LARGE SCALE GENOMIC DNA]</scope>
    <source>
        <strain evidence="5 6">0861</strain>
    </source>
</reference>
<dbReference type="Gene3D" id="3.40.50.1820">
    <property type="entry name" value="alpha/beta hydrolase"/>
    <property type="match status" value="1"/>
</dbReference>
<comment type="caution">
    <text evidence="5">The sequence shown here is derived from an EMBL/GenBank/DDBJ whole genome shotgun (WGS) entry which is preliminary data.</text>
</comment>
<comment type="similarity">
    <text evidence="1">Belongs to the aldo/keto reductase family.</text>
</comment>
<feature type="domain" description="NADP-dependent oxidoreductase" evidence="4">
    <location>
        <begin position="38"/>
        <end position="348"/>
    </location>
</feature>
<dbReference type="InterPro" id="IPR036812">
    <property type="entry name" value="NAD(P)_OxRdtase_dom_sf"/>
</dbReference>
<evidence type="ECO:0000256" key="3">
    <source>
        <dbReference type="ARBA" id="ARBA00023002"/>
    </source>
</evidence>
<accession>A0A166U0A6</accession>
<keyword evidence="6" id="KW-1185">Reference proteome</keyword>
<name>A0A166U0A6_9PEZI</name>
<dbReference type="InterPro" id="IPR023210">
    <property type="entry name" value="NADP_OxRdtase_dom"/>
</dbReference>
<dbReference type="GO" id="GO:0016491">
    <property type="term" value="F:oxidoreductase activity"/>
    <property type="evidence" value="ECO:0007669"/>
    <property type="project" value="UniProtKB-KW"/>
</dbReference>
<dbReference type="SUPFAM" id="SSF53474">
    <property type="entry name" value="alpha/beta-Hydrolases"/>
    <property type="match status" value="1"/>
</dbReference>
<evidence type="ECO:0000259" key="4">
    <source>
        <dbReference type="Pfam" id="PF00248"/>
    </source>
</evidence>
<organism evidence="5 6">
    <name type="scientific">Colletotrichum tofieldiae</name>
    <dbReference type="NCBI Taxonomy" id="708197"/>
    <lineage>
        <taxon>Eukaryota</taxon>
        <taxon>Fungi</taxon>
        <taxon>Dikarya</taxon>
        <taxon>Ascomycota</taxon>
        <taxon>Pezizomycotina</taxon>
        <taxon>Sordariomycetes</taxon>
        <taxon>Hypocreomycetidae</taxon>
        <taxon>Glomerellales</taxon>
        <taxon>Glomerellaceae</taxon>
        <taxon>Colletotrichum</taxon>
        <taxon>Colletotrichum spaethianum species complex</taxon>
    </lineage>
</organism>
<dbReference type="STRING" id="708197.A0A166U0A6"/>
<keyword evidence="2" id="KW-0521">NADP</keyword>
<keyword evidence="3" id="KW-0560">Oxidoreductase</keyword>
<dbReference type="InterPro" id="IPR050523">
    <property type="entry name" value="AKR_Detox_Biosynth"/>
</dbReference>
<dbReference type="Pfam" id="PF00248">
    <property type="entry name" value="Aldo_ket_red"/>
    <property type="match status" value="1"/>
</dbReference>
<evidence type="ECO:0000313" key="5">
    <source>
        <dbReference type="EMBL" id="KZL72762.1"/>
    </source>
</evidence>
<dbReference type="GO" id="GO:0005829">
    <property type="term" value="C:cytosol"/>
    <property type="evidence" value="ECO:0007669"/>
    <property type="project" value="UniProtKB-ARBA"/>
</dbReference>
<evidence type="ECO:0000256" key="1">
    <source>
        <dbReference type="ARBA" id="ARBA00007905"/>
    </source>
</evidence>
<protein>
    <submittedName>
        <fullName evidence="5">Aldo/keto reductase</fullName>
    </submittedName>
</protein>
<evidence type="ECO:0000256" key="2">
    <source>
        <dbReference type="ARBA" id="ARBA00022857"/>
    </source>
</evidence>
<sequence length="607" mass="66707">MTPSTLHLAPSLAKSLESTKCEYRQLGKSGLRISVPILGCAGFGDPSGIRPWVLGEKDAICLLKAAYDKGINTWDTANIYSNGISETIIGKTIKKHTIPREKVILMTKCFWAVGEDQTVQNMMPLEKSKDYQNAFGLSRIAIFNAVEASLRRLDTSYIDLLQIHRFDTLVPIEETLQALNDLIRSGKVRYIGASSMWAHQFACLQHTAELRGWTKFISMQNCYNLIYREEEREMIRYCNETGVGLIPWSPLCNGCLTRLPPSENRASSKREEFESKFGSTLGYVEPDLTIRARVAEIAEKKGWPMSHVALAWIQKRVSSPIVGFTKIEQLDDTLDAKGKSLTIEEETYLEVFNMKIAKGSITAFGMMAMSATAQSLSYGANNWYRGEILTVQPISFRTQNNITVAGIFFFQTNLSRSANTSAIVVGHPMGAVKEQSANLYATKLAEQGFVTLAIDTPFWGGSEGYSRNGVSPDLYAEGFSAAKIDMRSKTIATSSMYDIGTAFLDGLRRSQTTEQRKALIALASQARWAEADGGETQVTGGTPHEVTHLAASDAIRLRGPGALAIGKFISRDKTADIVILALKMLSQDLDGGIGAFASTLLLHGDPN</sequence>
<gene>
    <name evidence="5" type="ORF">CT0861_11037</name>
</gene>
<dbReference type="FunFam" id="3.20.20.100:FF:000004">
    <property type="entry name" value="Oxidoreductase, aldo/keto reductase"/>
    <property type="match status" value="1"/>
</dbReference>
<evidence type="ECO:0000313" key="6">
    <source>
        <dbReference type="Proteomes" id="UP000076552"/>
    </source>
</evidence>
<dbReference type="SUPFAM" id="SSF51430">
    <property type="entry name" value="NAD(P)-linked oxidoreductase"/>
    <property type="match status" value="1"/>
</dbReference>